<dbReference type="OrthoDB" id="686384at2759"/>
<evidence type="ECO:0000256" key="2">
    <source>
        <dbReference type="ARBA" id="ARBA00018426"/>
    </source>
</evidence>
<evidence type="ECO:0000313" key="8">
    <source>
        <dbReference type="Proteomes" id="UP000799757"/>
    </source>
</evidence>
<dbReference type="Gene3D" id="3.30.1330.40">
    <property type="entry name" value="RutC-like"/>
    <property type="match status" value="2"/>
</dbReference>
<dbReference type="FunFam" id="3.40.50.620:FF:000145">
    <property type="entry name" value="ATP-binding domain containing protein"/>
    <property type="match status" value="1"/>
</dbReference>
<dbReference type="InterPro" id="IPR006175">
    <property type="entry name" value="YjgF/YER057c/UK114"/>
</dbReference>
<organism evidence="7 8">
    <name type="scientific">Melanomma pulvis-pyrius CBS 109.77</name>
    <dbReference type="NCBI Taxonomy" id="1314802"/>
    <lineage>
        <taxon>Eukaryota</taxon>
        <taxon>Fungi</taxon>
        <taxon>Dikarya</taxon>
        <taxon>Ascomycota</taxon>
        <taxon>Pezizomycotina</taxon>
        <taxon>Dothideomycetes</taxon>
        <taxon>Pleosporomycetidae</taxon>
        <taxon>Pleosporales</taxon>
        <taxon>Melanommataceae</taxon>
        <taxon>Melanomma</taxon>
    </lineage>
</organism>
<evidence type="ECO:0000256" key="4">
    <source>
        <dbReference type="ARBA" id="ARBA00031552"/>
    </source>
</evidence>
<feature type="domain" description="Diphthamide synthase" evidence="6">
    <location>
        <begin position="4"/>
        <end position="244"/>
    </location>
</feature>
<sequence>SSLKVIALVSGGKDSFYSILHCLAAGHTVVALANLYPPIPADGLEHEDLNSFMYQTVGHSVIPLYEKATGIPLFRQEIRGDAVNSERDYAAPAVTLGLDETESLVPLIARIKNAHPEVNAISTGAILSTYQRTRVESVALRLGLTPLSFLWQYPLLPPYSQSALLHDMRAVGQDSRIIKVASGGLDETFLWQNVADSKTISRLGKAIARFCDNGDGAVLGEGGEFETLAIDGPDVLWKKKIEIEPDRVILGGGGEAIWEGKAARLVKKEGERVGLKSLRIPYLWDDEFEEVLASLETLPEPTLPNTAAEPIVPAGASHLKITNMHYKGDWSITLSAQVYEGDLPLDPPAQLASILHSAVNTLAGDDLDTTDILHTTLILRNMSDFSAVNEIYGPFFTSPNPPSRVTVACGDRLPSGVDVMLSVIAAKKLPILKTYRELGEQPGGLHVQSRSYWAPANIGPYSQAIATPLIPESDSVSCSTELVFVAGQIPLIPGSMEVYTEHGFKGQALLALQHLFRIGRAMHVGRWVAGVAFMSTCPDQETYQRVQTAQTAWTAIHTAPPLPEHDDDAASDAEEAQVTDPWDMLNIRGPLVFDDTTNREPLPDPSMIIADENTAIPPCFVVQVAQLPRDAPIEWSALGLAKGTLTSEMVFHQPRVFYTDVKDSKVRFIALEVTDDWNEVPTLIRTGVWDHCTLYAGPDFPDNWGSLKGVSYVPCQAVWGHGGKKVRGVLVGR</sequence>
<dbReference type="SUPFAM" id="SSF52402">
    <property type="entry name" value="Adenine nucleotide alpha hydrolases-like"/>
    <property type="match status" value="1"/>
</dbReference>
<dbReference type="InterPro" id="IPR030662">
    <property type="entry name" value="DPH6/MJ0570"/>
</dbReference>
<gene>
    <name evidence="7" type="ORF">K505DRAFT_216226</name>
</gene>
<keyword evidence="7" id="KW-0378">Hydrolase</keyword>
<name>A0A6A6XA22_9PLEO</name>
<proteinExistence type="predicted"/>
<dbReference type="CDD" id="cd01994">
    <property type="entry name" value="AANH_PF0828-like"/>
    <property type="match status" value="1"/>
</dbReference>
<dbReference type="CDD" id="cd06155">
    <property type="entry name" value="eu_AANH_C_1"/>
    <property type="match status" value="1"/>
</dbReference>
<feature type="non-terminal residue" evidence="7">
    <location>
        <position position="1"/>
    </location>
</feature>
<evidence type="ECO:0000259" key="6">
    <source>
        <dbReference type="Pfam" id="PF01902"/>
    </source>
</evidence>
<dbReference type="GO" id="GO:0016787">
    <property type="term" value="F:hydrolase activity"/>
    <property type="evidence" value="ECO:0007669"/>
    <property type="project" value="UniProtKB-KW"/>
</dbReference>
<dbReference type="GO" id="GO:0017183">
    <property type="term" value="P:protein histidyl modification to diphthamide"/>
    <property type="evidence" value="ECO:0007669"/>
    <property type="project" value="TreeGrafter"/>
</dbReference>
<dbReference type="EC" id="6.3.1.14" evidence="1"/>
<dbReference type="InterPro" id="IPR002761">
    <property type="entry name" value="Diphthami_syn_dom"/>
</dbReference>
<dbReference type="GO" id="GO:0017178">
    <property type="term" value="F:diphthine-ammonia ligase activity"/>
    <property type="evidence" value="ECO:0007669"/>
    <property type="project" value="UniProtKB-EC"/>
</dbReference>
<keyword evidence="8" id="KW-1185">Reference proteome</keyword>
<dbReference type="SUPFAM" id="SSF55298">
    <property type="entry name" value="YjgF-like"/>
    <property type="match status" value="2"/>
</dbReference>
<dbReference type="CDD" id="cd06156">
    <property type="entry name" value="eu_AANH_C_2"/>
    <property type="match status" value="1"/>
</dbReference>
<evidence type="ECO:0000313" key="7">
    <source>
        <dbReference type="EMBL" id="KAF2792627.1"/>
    </source>
</evidence>
<comment type="catalytic activity">
    <reaction evidence="5">
        <text>diphthine-[translation elongation factor 2] + NH4(+) + ATP = diphthamide-[translation elongation factor 2] + AMP + diphosphate + H(+)</text>
        <dbReference type="Rhea" id="RHEA:19753"/>
        <dbReference type="Rhea" id="RHEA-COMP:10172"/>
        <dbReference type="Rhea" id="RHEA-COMP:10174"/>
        <dbReference type="ChEBI" id="CHEBI:15378"/>
        <dbReference type="ChEBI" id="CHEBI:16692"/>
        <dbReference type="ChEBI" id="CHEBI:28938"/>
        <dbReference type="ChEBI" id="CHEBI:30616"/>
        <dbReference type="ChEBI" id="CHEBI:33019"/>
        <dbReference type="ChEBI" id="CHEBI:82696"/>
        <dbReference type="ChEBI" id="CHEBI:456215"/>
        <dbReference type="EC" id="6.3.1.14"/>
    </reaction>
</comment>
<accession>A0A6A6XA22</accession>
<reference evidence="7" key="1">
    <citation type="journal article" date="2020" name="Stud. Mycol.">
        <title>101 Dothideomycetes genomes: a test case for predicting lifestyles and emergence of pathogens.</title>
        <authorList>
            <person name="Haridas S."/>
            <person name="Albert R."/>
            <person name="Binder M."/>
            <person name="Bloem J."/>
            <person name="Labutti K."/>
            <person name="Salamov A."/>
            <person name="Andreopoulos B."/>
            <person name="Baker S."/>
            <person name="Barry K."/>
            <person name="Bills G."/>
            <person name="Bluhm B."/>
            <person name="Cannon C."/>
            <person name="Castanera R."/>
            <person name="Culley D."/>
            <person name="Daum C."/>
            <person name="Ezra D."/>
            <person name="Gonzalez J."/>
            <person name="Henrissat B."/>
            <person name="Kuo A."/>
            <person name="Liang C."/>
            <person name="Lipzen A."/>
            <person name="Lutzoni F."/>
            <person name="Magnuson J."/>
            <person name="Mondo S."/>
            <person name="Nolan M."/>
            <person name="Ohm R."/>
            <person name="Pangilinan J."/>
            <person name="Park H.-J."/>
            <person name="Ramirez L."/>
            <person name="Alfaro M."/>
            <person name="Sun H."/>
            <person name="Tritt A."/>
            <person name="Yoshinaga Y."/>
            <person name="Zwiers L.-H."/>
            <person name="Turgeon B."/>
            <person name="Goodwin S."/>
            <person name="Spatafora J."/>
            <person name="Crous P."/>
            <person name="Grigoriev I."/>
        </authorList>
    </citation>
    <scope>NUCLEOTIDE SEQUENCE</scope>
    <source>
        <strain evidence="7">CBS 109.77</strain>
    </source>
</reference>
<dbReference type="Proteomes" id="UP000799757">
    <property type="component" value="Unassembled WGS sequence"/>
</dbReference>
<dbReference type="Pfam" id="PF01042">
    <property type="entry name" value="Ribonuc_L-PSP"/>
    <property type="match status" value="1"/>
</dbReference>
<dbReference type="InterPro" id="IPR014729">
    <property type="entry name" value="Rossmann-like_a/b/a_fold"/>
</dbReference>
<dbReference type="InterPro" id="IPR035959">
    <property type="entry name" value="RutC-like_sf"/>
</dbReference>
<dbReference type="Gene3D" id="3.90.1490.10">
    <property type="entry name" value="putative n-type atp pyrophosphatase, domain 2"/>
    <property type="match status" value="1"/>
</dbReference>
<dbReference type="EMBL" id="MU001961">
    <property type="protein sequence ID" value="KAF2792627.1"/>
    <property type="molecule type" value="Genomic_DNA"/>
</dbReference>
<evidence type="ECO:0000256" key="5">
    <source>
        <dbReference type="ARBA" id="ARBA00048108"/>
    </source>
</evidence>
<protein>
    <recommendedName>
        <fullName evidence="2">Diphthine--ammonia ligase</fullName>
        <ecNumber evidence="1">6.3.1.14</ecNumber>
    </recommendedName>
    <alternativeName>
        <fullName evidence="3">Diphthamide synthase</fullName>
    </alternativeName>
    <alternativeName>
        <fullName evidence="4">Diphthamide synthetase</fullName>
    </alternativeName>
</protein>
<dbReference type="Pfam" id="PF01902">
    <property type="entry name" value="Diphthami_syn_2"/>
    <property type="match status" value="1"/>
</dbReference>
<dbReference type="PANTHER" id="PTHR12196">
    <property type="entry name" value="DOMAIN OF UNKNOWN FUNCTION 71 DUF71 -CONTAINING PROTEIN"/>
    <property type="match status" value="1"/>
</dbReference>
<dbReference type="AlphaFoldDB" id="A0A6A6XA22"/>
<dbReference type="Gene3D" id="3.40.50.620">
    <property type="entry name" value="HUPs"/>
    <property type="match status" value="1"/>
</dbReference>
<dbReference type="NCBIfam" id="TIGR00290">
    <property type="entry name" value="MJ0570_dom"/>
    <property type="match status" value="1"/>
</dbReference>
<dbReference type="PANTHER" id="PTHR12196:SF2">
    <property type="entry name" value="DIPHTHINE--AMMONIA LIGASE"/>
    <property type="match status" value="1"/>
</dbReference>
<feature type="non-terminal residue" evidence="7">
    <location>
        <position position="733"/>
    </location>
</feature>
<evidence type="ECO:0000256" key="3">
    <source>
        <dbReference type="ARBA" id="ARBA00029814"/>
    </source>
</evidence>
<evidence type="ECO:0000256" key="1">
    <source>
        <dbReference type="ARBA" id="ARBA00012089"/>
    </source>
</evidence>